<evidence type="ECO:0000313" key="6">
    <source>
        <dbReference type="Proteomes" id="UP000268014"/>
    </source>
</evidence>
<dbReference type="SUPFAM" id="SSF54534">
    <property type="entry name" value="FKBP-like"/>
    <property type="match status" value="4"/>
</dbReference>
<keyword evidence="6" id="KW-1185">Reference proteome</keyword>
<dbReference type="PROSITE" id="PS50059">
    <property type="entry name" value="FKBP_PPIASE"/>
    <property type="match status" value="4"/>
</dbReference>
<dbReference type="GO" id="GO:0005783">
    <property type="term" value="C:endoplasmic reticulum"/>
    <property type="evidence" value="ECO:0007669"/>
    <property type="project" value="TreeGrafter"/>
</dbReference>
<gene>
    <name evidence="5" type="ORF">HPLM_LOCUS3913</name>
</gene>
<accession>A0A0N4W2H1</accession>
<keyword evidence="2" id="KW-0413">Isomerase</keyword>
<dbReference type="EMBL" id="UZAF01016156">
    <property type="protein sequence ID" value="VDO21960.1"/>
    <property type="molecule type" value="Genomic_DNA"/>
</dbReference>
<reference evidence="5 6" key="2">
    <citation type="submission" date="2018-11" db="EMBL/GenBank/DDBJ databases">
        <authorList>
            <consortium name="Pathogen Informatics"/>
        </authorList>
    </citation>
    <scope>NUCLEOTIDE SEQUENCE [LARGE SCALE GENOMIC DNA]</scope>
    <source>
        <strain evidence="5 6">MHpl1</strain>
    </source>
</reference>
<sequence length="511" mass="57331">MLFVVLLIAVAGLVNAKEAEEQKLSWKDDDGLEVKIVKPINKEKCTVVSKPGDEVLQFYRLTDKDGKEIGSNFGKKPYTFTLGKNQVIAGMDRAMTGMCIGEKRKIVIPGKLGFGDGGRERDNIAKDQTLYYTVQLVDIFKPVAGKKWVTDEGISIEVTHKIDDDKCRKSETGDTIHQQYELHLENGTFVDSSFSRSQPYIFQLNQGKVIKGMDIAMTDMCEGERRHVVIPSDYGYGDEGRLPQIPVMLLIFSLILVAGLASAAEEQKLSWKDEDGLEIKIVKPIKKEKCKMVSQEGDVVDQYYRLTDKDGKEIGSNFGKKPYTFTLGKGQVIPGMDRAMTGMCIGEKRKVVIPGKLGFGNDGRDRDNIAKDQTLYYTVQLVDIFRANPGDKWETPEGITIEVTHKIDDDKCRKSETGDTIHQQYVLHLEDGTFVDSSFSRNAPFIFRLNKGEVIKGMDIAMTGMCEGERRLVIIPSDYGYGDEGRPPQIPGKSNLYFEITLEKLIKKDEL</sequence>
<feature type="domain" description="PPIase FKBP-type" evidence="4">
    <location>
        <begin position="52"/>
        <end position="140"/>
    </location>
</feature>
<dbReference type="Gene3D" id="3.10.50.40">
    <property type="match status" value="4"/>
</dbReference>
<dbReference type="OrthoDB" id="77911at2759"/>
<feature type="domain" description="PPIase FKBP-type" evidence="4">
    <location>
        <begin position="418"/>
        <end position="506"/>
    </location>
</feature>
<feature type="chain" id="PRO_5043123411" description="peptidylprolyl isomerase" evidence="3">
    <location>
        <begin position="17"/>
        <end position="511"/>
    </location>
</feature>
<dbReference type="PANTHER" id="PTHR46046">
    <property type="entry name" value="PEPTIDYLPROLYL ISOMERASE"/>
    <property type="match status" value="1"/>
</dbReference>
<dbReference type="WBParaSite" id="HPLM_0000392101-mRNA-1">
    <property type="protein sequence ID" value="HPLM_0000392101-mRNA-1"/>
    <property type="gene ID" value="HPLM_0000392101"/>
</dbReference>
<dbReference type="InterPro" id="IPR046357">
    <property type="entry name" value="PPIase_dom_sf"/>
</dbReference>
<evidence type="ECO:0000313" key="5">
    <source>
        <dbReference type="EMBL" id="VDO21960.1"/>
    </source>
</evidence>
<dbReference type="InterPro" id="IPR001179">
    <property type="entry name" value="PPIase_FKBP_dom"/>
</dbReference>
<evidence type="ECO:0000256" key="3">
    <source>
        <dbReference type="SAM" id="SignalP"/>
    </source>
</evidence>
<dbReference type="Proteomes" id="UP000268014">
    <property type="component" value="Unassembled WGS sequence"/>
</dbReference>
<comment type="catalytic activity">
    <reaction evidence="2">
        <text>[protein]-peptidylproline (omega=180) = [protein]-peptidylproline (omega=0)</text>
        <dbReference type="Rhea" id="RHEA:16237"/>
        <dbReference type="Rhea" id="RHEA-COMP:10747"/>
        <dbReference type="Rhea" id="RHEA-COMP:10748"/>
        <dbReference type="ChEBI" id="CHEBI:83833"/>
        <dbReference type="ChEBI" id="CHEBI:83834"/>
        <dbReference type="EC" id="5.2.1.8"/>
    </reaction>
</comment>
<dbReference type="GO" id="GO:0003755">
    <property type="term" value="F:peptidyl-prolyl cis-trans isomerase activity"/>
    <property type="evidence" value="ECO:0007669"/>
    <property type="project" value="UniProtKB-KW"/>
</dbReference>
<organism evidence="7">
    <name type="scientific">Haemonchus placei</name>
    <name type="common">Barber's pole worm</name>
    <dbReference type="NCBI Taxonomy" id="6290"/>
    <lineage>
        <taxon>Eukaryota</taxon>
        <taxon>Metazoa</taxon>
        <taxon>Ecdysozoa</taxon>
        <taxon>Nematoda</taxon>
        <taxon>Chromadorea</taxon>
        <taxon>Rhabditida</taxon>
        <taxon>Rhabditina</taxon>
        <taxon>Rhabditomorpha</taxon>
        <taxon>Strongyloidea</taxon>
        <taxon>Trichostrongylidae</taxon>
        <taxon>Haemonchus</taxon>
    </lineage>
</organism>
<reference evidence="7" key="1">
    <citation type="submission" date="2017-02" db="UniProtKB">
        <authorList>
            <consortium name="WormBaseParasite"/>
        </authorList>
    </citation>
    <scope>IDENTIFICATION</scope>
</reference>
<evidence type="ECO:0000256" key="1">
    <source>
        <dbReference type="ARBA" id="ARBA00022737"/>
    </source>
</evidence>
<keyword evidence="3" id="KW-0732">Signal</keyword>
<dbReference type="EC" id="5.2.1.8" evidence="2"/>
<dbReference type="PANTHER" id="PTHR46046:SF6">
    <property type="entry name" value="PEPTIDYLPROLYL ISOMERASE"/>
    <property type="match status" value="1"/>
</dbReference>
<dbReference type="STRING" id="6290.A0A0N4W2H1"/>
<feature type="domain" description="PPIase FKBP-type" evidence="4">
    <location>
        <begin position="173"/>
        <end position="258"/>
    </location>
</feature>
<protein>
    <recommendedName>
        <fullName evidence="2">peptidylprolyl isomerase</fullName>
        <ecNumber evidence="2">5.2.1.8</ecNumber>
    </recommendedName>
</protein>
<keyword evidence="2" id="KW-0697">Rotamase</keyword>
<evidence type="ECO:0000256" key="2">
    <source>
        <dbReference type="PROSITE-ProRule" id="PRU00277"/>
    </source>
</evidence>
<dbReference type="AlphaFoldDB" id="A0A0N4W2H1"/>
<dbReference type="OMA" id="TVTYKPE"/>
<dbReference type="InterPro" id="IPR051989">
    <property type="entry name" value="FKBP-like_isomerase"/>
</dbReference>
<feature type="domain" description="PPIase FKBP-type" evidence="4">
    <location>
        <begin position="297"/>
        <end position="385"/>
    </location>
</feature>
<keyword evidence="1" id="KW-0677">Repeat</keyword>
<evidence type="ECO:0000313" key="7">
    <source>
        <dbReference type="WBParaSite" id="HPLM_0000392101-mRNA-1"/>
    </source>
</evidence>
<proteinExistence type="predicted"/>
<evidence type="ECO:0000259" key="4">
    <source>
        <dbReference type="PROSITE" id="PS50059"/>
    </source>
</evidence>
<dbReference type="Pfam" id="PF00254">
    <property type="entry name" value="FKBP_C"/>
    <property type="match status" value="4"/>
</dbReference>
<feature type="signal peptide" evidence="3">
    <location>
        <begin position="1"/>
        <end position="16"/>
    </location>
</feature>
<name>A0A0N4W2H1_HAEPC</name>